<dbReference type="EMBL" id="NKUJ01000419">
    <property type="protein sequence ID" value="RMJ05331.1"/>
    <property type="molecule type" value="Genomic_DNA"/>
</dbReference>
<dbReference type="InterPro" id="IPR050529">
    <property type="entry name" value="CYP450_sterol_14alpha_dmase"/>
</dbReference>
<gene>
    <name evidence="6" type="ORF">CDV36_014013</name>
</gene>
<dbReference type="InterPro" id="IPR018247">
    <property type="entry name" value="EF_Hand_1_Ca_BS"/>
</dbReference>
<keyword evidence="5" id="KW-0472">Membrane</keyword>
<name>A0A3M2RJ40_9HYPO</name>
<dbReference type="SUPFAM" id="SSF48264">
    <property type="entry name" value="Cytochrome P450"/>
    <property type="match status" value="1"/>
</dbReference>
<protein>
    <recommendedName>
        <fullName evidence="8">EF-hand domain-containing protein</fullName>
    </recommendedName>
</protein>
<evidence type="ECO:0000256" key="2">
    <source>
        <dbReference type="ARBA" id="ARBA00022617"/>
    </source>
</evidence>
<dbReference type="AlphaFoldDB" id="A0A3M2RJ40"/>
<dbReference type="PANTHER" id="PTHR24304:SF2">
    <property type="entry name" value="24-HYDROXYCHOLESTEROL 7-ALPHA-HYDROXYLASE"/>
    <property type="match status" value="1"/>
</dbReference>
<dbReference type="InterPro" id="IPR001128">
    <property type="entry name" value="Cyt_P450"/>
</dbReference>
<dbReference type="Proteomes" id="UP000277212">
    <property type="component" value="Unassembled WGS sequence"/>
</dbReference>
<accession>A0A3M2RJ40</accession>
<dbReference type="GO" id="GO:0016705">
    <property type="term" value="F:oxidoreductase activity, acting on paired donors, with incorporation or reduction of molecular oxygen"/>
    <property type="evidence" value="ECO:0007669"/>
    <property type="project" value="InterPro"/>
</dbReference>
<evidence type="ECO:0008006" key="8">
    <source>
        <dbReference type="Google" id="ProtNLM"/>
    </source>
</evidence>
<comment type="similarity">
    <text evidence="1">Belongs to the cytochrome P450 family.</text>
</comment>
<dbReference type="PROSITE" id="PS00018">
    <property type="entry name" value="EF_HAND_1"/>
    <property type="match status" value="1"/>
</dbReference>
<organism evidence="6 7">
    <name type="scientific">Fusarium kuroshium</name>
    <dbReference type="NCBI Taxonomy" id="2010991"/>
    <lineage>
        <taxon>Eukaryota</taxon>
        <taxon>Fungi</taxon>
        <taxon>Dikarya</taxon>
        <taxon>Ascomycota</taxon>
        <taxon>Pezizomycotina</taxon>
        <taxon>Sordariomycetes</taxon>
        <taxon>Hypocreomycetidae</taxon>
        <taxon>Hypocreales</taxon>
        <taxon>Nectriaceae</taxon>
        <taxon>Fusarium</taxon>
        <taxon>Fusarium solani species complex</taxon>
    </lineage>
</organism>
<dbReference type="GO" id="GO:0008395">
    <property type="term" value="F:steroid hydroxylase activity"/>
    <property type="evidence" value="ECO:0007669"/>
    <property type="project" value="TreeGrafter"/>
</dbReference>
<comment type="caution">
    <text evidence="6">The sequence shown here is derived from an EMBL/GenBank/DDBJ whole genome shotgun (WGS) entry which is preliminary data.</text>
</comment>
<evidence type="ECO:0000256" key="4">
    <source>
        <dbReference type="ARBA" id="ARBA00023004"/>
    </source>
</evidence>
<dbReference type="OrthoDB" id="3366823at2759"/>
<feature type="transmembrane region" description="Helical" evidence="5">
    <location>
        <begin position="26"/>
        <end position="43"/>
    </location>
</feature>
<dbReference type="GO" id="GO:0020037">
    <property type="term" value="F:heme binding"/>
    <property type="evidence" value="ECO:0007669"/>
    <property type="project" value="InterPro"/>
</dbReference>
<evidence type="ECO:0000313" key="6">
    <source>
        <dbReference type="EMBL" id="RMJ05331.1"/>
    </source>
</evidence>
<evidence type="ECO:0000256" key="1">
    <source>
        <dbReference type="ARBA" id="ARBA00010617"/>
    </source>
</evidence>
<feature type="transmembrane region" description="Helical" evidence="5">
    <location>
        <begin position="339"/>
        <end position="362"/>
    </location>
</feature>
<keyword evidence="7" id="KW-1185">Reference proteome</keyword>
<sequence length="574" mass="65402">MHDNQASLQLYMPPPTAILTSRFDRWPYIGLFVLGGLLALLFFKTKHRNSSTGAHCQRPVTAHGRLPFLGHVLSIIVQPESFLRQLLSTLRHAPIQVLLPGSRFYLASPGGQVAWLLRGGREVVPTPSLLFALRTFFGLRDVDLRVFEHSNISLAETRLGFSTSHPDPSRRIMEHQRRDFVSYLQGSGLNTILNRYIRNLKDEMLEQTAINNDWTVIPDLYTFVATKVFRSEVEALYGKHILTTCPHLDQDFWNFYDAFPTISLGLPRWLSMSSYRARDRILKSLRQWRVSCQRTRRLDDPILQSTEYDPVWGSKYVRRMLGRFFDLGFTDDGVDTAMLGFLFVTFANTIPAAAWMILHLLLDDGITERVRGELSKTDLNGSGFISIEDLEYQPLLNSIYRETLRLRVASSVGRKPTLKMYAPGGWAFEANTPILFPAWLCGLDDSFWNTGGSLPGGGSQYPVDTFWPERFLQYPNEPLSGPTRKEYASHQMPAGRVPPRSVRDDRGAKLVTKETQGHWFPFGGGAIFVLHNFDVQLCAPDEARKVDSHHRVLPFGSHAFDRPVPIRIRRRVLL</sequence>
<dbReference type="STRING" id="2010991.A0A3M2RJ40"/>
<dbReference type="Pfam" id="PF00067">
    <property type="entry name" value="p450"/>
    <property type="match status" value="1"/>
</dbReference>
<evidence type="ECO:0000313" key="7">
    <source>
        <dbReference type="Proteomes" id="UP000277212"/>
    </source>
</evidence>
<dbReference type="PANTHER" id="PTHR24304">
    <property type="entry name" value="CYTOCHROME P450 FAMILY 7"/>
    <property type="match status" value="1"/>
</dbReference>
<dbReference type="Gene3D" id="1.10.630.10">
    <property type="entry name" value="Cytochrome P450"/>
    <property type="match status" value="1"/>
</dbReference>
<evidence type="ECO:0000256" key="3">
    <source>
        <dbReference type="ARBA" id="ARBA00022723"/>
    </source>
</evidence>
<dbReference type="InterPro" id="IPR036396">
    <property type="entry name" value="Cyt_P450_sf"/>
</dbReference>
<keyword evidence="3" id="KW-0479">Metal-binding</keyword>
<proteinExistence type="inferred from homology"/>
<keyword evidence="4" id="KW-0408">Iron</keyword>
<keyword evidence="5" id="KW-0812">Transmembrane</keyword>
<keyword evidence="5" id="KW-1133">Transmembrane helix</keyword>
<dbReference type="GO" id="GO:0005506">
    <property type="term" value="F:iron ion binding"/>
    <property type="evidence" value="ECO:0007669"/>
    <property type="project" value="InterPro"/>
</dbReference>
<evidence type="ECO:0000256" key="5">
    <source>
        <dbReference type="SAM" id="Phobius"/>
    </source>
</evidence>
<keyword evidence="2" id="KW-0349">Heme</keyword>
<reference evidence="6 7" key="1">
    <citation type="submission" date="2017-06" db="EMBL/GenBank/DDBJ databases">
        <title>Comparative genomic analysis of Ambrosia Fusariam Clade fungi.</title>
        <authorList>
            <person name="Stajich J.E."/>
            <person name="Carrillo J."/>
            <person name="Kijimoto T."/>
            <person name="Eskalen A."/>
            <person name="O'Donnell K."/>
            <person name="Kasson M."/>
        </authorList>
    </citation>
    <scope>NUCLEOTIDE SEQUENCE [LARGE SCALE GENOMIC DNA]</scope>
    <source>
        <strain evidence="6">UCR3666</strain>
    </source>
</reference>